<feature type="region of interest" description="Disordered" evidence="6">
    <location>
        <begin position="1"/>
        <end position="27"/>
    </location>
</feature>
<evidence type="ECO:0000256" key="4">
    <source>
        <dbReference type="ARBA" id="ARBA00023163"/>
    </source>
</evidence>
<dbReference type="HOGENOM" id="CLU_016574_6_2_1"/>
<keyword evidence="5" id="KW-0539">Nucleus</keyword>
<dbReference type="eggNOG" id="ENOG502RZG2">
    <property type="taxonomic scope" value="Eukaryota"/>
</dbReference>
<evidence type="ECO:0000259" key="7">
    <source>
        <dbReference type="PROSITE" id="PS50048"/>
    </source>
</evidence>
<evidence type="ECO:0000256" key="6">
    <source>
        <dbReference type="SAM" id="MobiDB-lite"/>
    </source>
</evidence>
<keyword evidence="4" id="KW-0804">Transcription</keyword>
<evidence type="ECO:0000256" key="2">
    <source>
        <dbReference type="ARBA" id="ARBA00023015"/>
    </source>
</evidence>
<keyword evidence="2" id="KW-0805">Transcription regulation</keyword>
<dbReference type="STRING" id="441959.B8MKW6"/>
<dbReference type="PANTHER" id="PTHR31668">
    <property type="entry name" value="GLUCOSE TRANSPORT TRANSCRIPTION REGULATOR RGT1-RELATED-RELATED"/>
    <property type="match status" value="1"/>
</dbReference>
<dbReference type="InterPro" id="IPR007219">
    <property type="entry name" value="XnlR_reg_dom"/>
</dbReference>
<dbReference type="EMBL" id="EQ962657">
    <property type="protein sequence ID" value="EED14965.1"/>
    <property type="molecule type" value="Genomic_DNA"/>
</dbReference>
<feature type="compositionally biased region" description="Polar residues" evidence="6">
    <location>
        <begin position="145"/>
        <end position="166"/>
    </location>
</feature>
<accession>B8MKW6</accession>
<sequence length="693" mass="78376">MEPIFETKGGAASPPPATPTPQKTSKQACDNCRRRKIKCNRAQPCDKCQRLLLSCSYCDVLQRKGPKFRTLYPLAPLQSLVTQYPTPPQSIADQTSQSELMVPLPWNINIQQTYEAYSSPESVDSQYELPNSSSGYHQTALLPQGPSQNALQPHQPQTQPRSQSMSHSRRLSAAIILAHLNIYLKSLYPIIPILNPEQIVNDSQHPEQLSTQRYAFIAALCAATHIQLQLEAMVDPSSQSYPDSALALSGIEILTEATNARNECNNICEQVNLESLLTSLFLFAAYGNLNHHDQAWFYLSQATSMALTLGLHREATYSAFGEEEGEERRRVFWLLFVAERAYALQQAKPIMLRNSIRKPSIIPSEDHMVQYSFHNLINIFEKITAELYDWISIECDENFIASMITGRANVRDMNHQFSKPIPIGSVAEIQNLDSVLTQQWLQVMAWKLSMSNLSRFRTTDALLPFHFPVLVAKAVMDVFQGSMVFQTISTQERRLSMMNTNPGMQDHSYQPHSQPPMAHFAVDNFSPNTRNINSEEFLLDIINILSRIRPSYNPSHQPQPHLCYKFWKLYINLKCLFKEEACTYMCCCVERKPWKLPNCFVPSSGGCGNHLIHVGDNLSCVEETIQSSPDNKDLEELKFVLHHGEVLFRNNFGSRDIEAGLKPDSDTIYGIASRTKAFTSSLFGIMAEKAKIT</sequence>
<name>B8MKW6_TALSN</name>
<dbReference type="InterPro" id="IPR012338">
    <property type="entry name" value="Beta-lactam/transpept-like"/>
</dbReference>
<dbReference type="PROSITE" id="PS00463">
    <property type="entry name" value="ZN2_CY6_FUNGAL_1"/>
    <property type="match status" value="1"/>
</dbReference>
<evidence type="ECO:0000256" key="3">
    <source>
        <dbReference type="ARBA" id="ARBA00023125"/>
    </source>
</evidence>
<dbReference type="Pfam" id="PF04082">
    <property type="entry name" value="Fungal_trans"/>
    <property type="match status" value="1"/>
</dbReference>
<dbReference type="InParanoid" id="B8MKW6"/>
<dbReference type="Gene3D" id="4.10.240.10">
    <property type="entry name" value="Zn(2)-C6 fungal-type DNA-binding domain"/>
    <property type="match status" value="1"/>
</dbReference>
<feature type="region of interest" description="Disordered" evidence="6">
    <location>
        <begin position="121"/>
        <end position="166"/>
    </location>
</feature>
<organism evidence="8 9">
    <name type="scientific">Talaromyces stipitatus (strain ATCC 10500 / CBS 375.48 / QM 6759 / NRRL 1006)</name>
    <name type="common">Penicillium stipitatum</name>
    <dbReference type="NCBI Taxonomy" id="441959"/>
    <lineage>
        <taxon>Eukaryota</taxon>
        <taxon>Fungi</taxon>
        <taxon>Dikarya</taxon>
        <taxon>Ascomycota</taxon>
        <taxon>Pezizomycotina</taxon>
        <taxon>Eurotiomycetes</taxon>
        <taxon>Eurotiomycetidae</taxon>
        <taxon>Eurotiales</taxon>
        <taxon>Trichocomaceae</taxon>
        <taxon>Talaromyces</taxon>
        <taxon>Talaromyces sect. Talaromyces</taxon>
    </lineage>
</organism>
<dbReference type="OrthoDB" id="4132249at2759"/>
<dbReference type="Proteomes" id="UP000001745">
    <property type="component" value="Unassembled WGS sequence"/>
</dbReference>
<evidence type="ECO:0000256" key="1">
    <source>
        <dbReference type="ARBA" id="ARBA00022723"/>
    </source>
</evidence>
<keyword evidence="9" id="KW-1185">Reference proteome</keyword>
<dbReference type="SUPFAM" id="SSF57701">
    <property type="entry name" value="Zn2/Cys6 DNA-binding domain"/>
    <property type="match status" value="1"/>
</dbReference>
<gene>
    <name evidence="8" type="ORF">TSTA_044310</name>
</gene>
<dbReference type="RefSeq" id="XP_002484918.1">
    <property type="nucleotide sequence ID" value="XM_002484873.1"/>
</dbReference>
<dbReference type="CDD" id="cd00067">
    <property type="entry name" value="GAL4"/>
    <property type="match status" value="1"/>
</dbReference>
<dbReference type="PANTHER" id="PTHR31668:SF19">
    <property type="entry name" value="ZN(2)-C6 FUNGAL-TYPE DOMAIN-CONTAINING PROTEIN-RELATED"/>
    <property type="match status" value="1"/>
</dbReference>
<evidence type="ECO:0000313" key="8">
    <source>
        <dbReference type="EMBL" id="EED14965.1"/>
    </source>
</evidence>
<dbReference type="Gene3D" id="3.40.710.10">
    <property type="entry name" value="DD-peptidase/beta-lactamase superfamily"/>
    <property type="match status" value="1"/>
</dbReference>
<feature type="compositionally biased region" description="Polar residues" evidence="6">
    <location>
        <begin position="121"/>
        <end position="137"/>
    </location>
</feature>
<feature type="domain" description="Zn(2)-C6 fungal-type" evidence="7">
    <location>
        <begin position="28"/>
        <end position="57"/>
    </location>
</feature>
<dbReference type="InterPro" id="IPR001138">
    <property type="entry name" value="Zn2Cys6_DnaBD"/>
</dbReference>
<dbReference type="InterPro" id="IPR050797">
    <property type="entry name" value="Carb_Metab_Trans_Reg"/>
</dbReference>
<proteinExistence type="predicted"/>
<dbReference type="Pfam" id="PF00172">
    <property type="entry name" value="Zn_clus"/>
    <property type="match status" value="1"/>
</dbReference>
<dbReference type="VEuPathDB" id="FungiDB:TSTA_044310"/>
<evidence type="ECO:0000313" key="9">
    <source>
        <dbReference type="Proteomes" id="UP000001745"/>
    </source>
</evidence>
<dbReference type="GO" id="GO:0008270">
    <property type="term" value="F:zinc ion binding"/>
    <property type="evidence" value="ECO:0007669"/>
    <property type="project" value="InterPro"/>
</dbReference>
<keyword evidence="3" id="KW-0238">DNA-binding</keyword>
<dbReference type="PhylomeDB" id="B8MKW6"/>
<dbReference type="SUPFAM" id="SSF56601">
    <property type="entry name" value="beta-lactamase/transpeptidase-like"/>
    <property type="match status" value="1"/>
</dbReference>
<dbReference type="PROSITE" id="PS50048">
    <property type="entry name" value="ZN2_CY6_FUNGAL_2"/>
    <property type="match status" value="1"/>
</dbReference>
<dbReference type="GO" id="GO:0006351">
    <property type="term" value="P:DNA-templated transcription"/>
    <property type="evidence" value="ECO:0007669"/>
    <property type="project" value="InterPro"/>
</dbReference>
<protein>
    <submittedName>
        <fullName evidence="8">C6 transcription factor (AmyR), putative</fullName>
    </submittedName>
</protein>
<dbReference type="GeneID" id="8104107"/>
<dbReference type="InterPro" id="IPR036864">
    <property type="entry name" value="Zn2-C6_fun-type_DNA-bd_sf"/>
</dbReference>
<dbReference type="CDD" id="cd12148">
    <property type="entry name" value="fungal_TF_MHR"/>
    <property type="match status" value="1"/>
</dbReference>
<dbReference type="AlphaFoldDB" id="B8MKW6"/>
<keyword evidence="1" id="KW-0479">Metal-binding</keyword>
<dbReference type="SMART" id="SM00906">
    <property type="entry name" value="Fungal_trans"/>
    <property type="match status" value="1"/>
</dbReference>
<dbReference type="SMART" id="SM00066">
    <property type="entry name" value="GAL4"/>
    <property type="match status" value="1"/>
</dbReference>
<dbReference type="GO" id="GO:0003677">
    <property type="term" value="F:DNA binding"/>
    <property type="evidence" value="ECO:0007669"/>
    <property type="project" value="UniProtKB-KW"/>
</dbReference>
<reference evidence="9" key="1">
    <citation type="journal article" date="2015" name="Genome Announc.">
        <title>Genome sequence of the AIDS-associated pathogen Penicillium marneffei (ATCC18224) and its near taxonomic relative Talaromyces stipitatus (ATCC10500).</title>
        <authorList>
            <person name="Nierman W.C."/>
            <person name="Fedorova-Abrams N.D."/>
            <person name="Andrianopoulos A."/>
        </authorList>
    </citation>
    <scope>NUCLEOTIDE SEQUENCE [LARGE SCALE GENOMIC DNA]</scope>
    <source>
        <strain evidence="9">ATCC 10500 / CBS 375.48 / QM 6759 / NRRL 1006</strain>
    </source>
</reference>
<evidence type="ECO:0000256" key="5">
    <source>
        <dbReference type="ARBA" id="ARBA00023242"/>
    </source>
</evidence>
<dbReference type="GO" id="GO:0000981">
    <property type="term" value="F:DNA-binding transcription factor activity, RNA polymerase II-specific"/>
    <property type="evidence" value="ECO:0007669"/>
    <property type="project" value="InterPro"/>
</dbReference>